<evidence type="ECO:0000256" key="9">
    <source>
        <dbReference type="SAM" id="MobiDB-lite"/>
    </source>
</evidence>
<dbReference type="PANTHER" id="PTHR46539:SF1">
    <property type="entry name" value="E3 UBIQUITIN-PROTEIN LIGASE ATL42"/>
    <property type="match status" value="1"/>
</dbReference>
<evidence type="ECO:0000256" key="8">
    <source>
        <dbReference type="PROSITE-ProRule" id="PRU00175"/>
    </source>
</evidence>
<dbReference type="InterPro" id="IPR013083">
    <property type="entry name" value="Znf_RING/FYVE/PHD"/>
</dbReference>
<name>A0A7S4QZA1_9STRA</name>
<keyword evidence="2 10" id="KW-0812">Transmembrane</keyword>
<evidence type="ECO:0000256" key="10">
    <source>
        <dbReference type="SAM" id="Phobius"/>
    </source>
</evidence>
<dbReference type="GO" id="GO:0008270">
    <property type="term" value="F:zinc ion binding"/>
    <property type="evidence" value="ECO:0007669"/>
    <property type="project" value="UniProtKB-KW"/>
</dbReference>
<feature type="compositionally biased region" description="Basic and acidic residues" evidence="9">
    <location>
        <begin position="916"/>
        <end position="925"/>
    </location>
</feature>
<evidence type="ECO:0000256" key="6">
    <source>
        <dbReference type="ARBA" id="ARBA00022989"/>
    </source>
</evidence>
<dbReference type="Gene3D" id="3.30.40.10">
    <property type="entry name" value="Zinc/RING finger domain, C3HC4 (zinc finger)"/>
    <property type="match status" value="1"/>
</dbReference>
<dbReference type="InterPro" id="IPR001841">
    <property type="entry name" value="Znf_RING"/>
</dbReference>
<sequence>MYLIPHKVELFVTPLSTWREARVFLFAGVSTMPKSRHQSQRCNASVLSPTSIRCLPLLLCILFTCADATIKLMIGDDYPTELGSVITEFRSEPANFGLPFNTSVEYKADLFMPFSDEFFCGGRYDRLMREILGTVGDSQTERVLLDNDLEETSFLGEGKSVLETKHHQGEEDISIRFPNRYTQEIKKSNLRQRRQESIEPVKSLALLVSRGQCSFESKARTAMAFNEHLNEIFQGRSPVRLNYLIVHNDIVGDRNQVLMAGPKTGVDVGLVFVTTSVGYRLKTLLLKVGQKQDASPFLQKSTLHRVYNDDTNSGVTNKKLFEFPIVIRNDFGDNGGRTTNDSARGFQFQSFYWVRFILFSMLIVTPVFRLVFLWYSAGGRICFRRTSNGCIYGLRIVRPRQRWVNVVGWRDQHTGSYDDDRHGNGGKLTEEQVMSLPQIEYSANNDEEGGDTERSVSQSTGPSGVEKDNYNRSGEDASHAADTIVVSNTTNVRDRQIEPTEIATTSCTMCSICIDDFEPGEMIRVLPRCRHGFHTDCILPWLTERQGCCPLCKTPVLGDETAESSPDESVEMVAIDRRTFISPLNEGGSGMQIPEESNTHGTDDAANVQQSSSPDYFENEELGTNVQLTSNQNAVSDNAGIVGVRVMAGGRTAALTTTAVNERITPESVSTDEIVRDPLNDNPVGLSNDEADENQATSINTEDDEEQEKALVDVDVCEFSEKKLSDAVNDDDDGGGVSSRDTNIDDAANVQQSSSPDYFENEELGTNVQLTSNQNAVSDNAGIVGVRVMAGGRTAALTTTAVNERITPESVSTDEIVRDPLNDNPVGLSNDEADENQATSINTEDDIEQEKALVDVDVCEFSEKKLSDAVNDDDDDNDDDDGGGVSSRDTNISTSARYDEKIHPDRSTSPNDDEEQGKALVDDVC</sequence>
<evidence type="ECO:0000256" key="2">
    <source>
        <dbReference type="ARBA" id="ARBA00022692"/>
    </source>
</evidence>
<dbReference type="CDD" id="cd16454">
    <property type="entry name" value="RING-H2_PA-TM-RING"/>
    <property type="match status" value="1"/>
</dbReference>
<dbReference type="GO" id="GO:0016020">
    <property type="term" value="C:membrane"/>
    <property type="evidence" value="ECO:0007669"/>
    <property type="project" value="UniProtKB-SubCell"/>
</dbReference>
<evidence type="ECO:0000256" key="4">
    <source>
        <dbReference type="ARBA" id="ARBA00022771"/>
    </source>
</evidence>
<evidence type="ECO:0000259" key="11">
    <source>
        <dbReference type="PROSITE" id="PS50089"/>
    </source>
</evidence>
<feature type="region of interest" description="Disordered" evidence="9">
    <location>
        <begin position="865"/>
        <end position="925"/>
    </location>
</feature>
<feature type="compositionally biased region" description="Polar residues" evidence="9">
    <location>
        <begin position="887"/>
        <end position="896"/>
    </location>
</feature>
<gene>
    <name evidence="12" type="ORF">DBRI00130_LOCUS10339</name>
</gene>
<accession>A0A7S4QZA1</accession>
<organism evidence="12">
    <name type="scientific">Ditylum brightwellii</name>
    <dbReference type="NCBI Taxonomy" id="49249"/>
    <lineage>
        <taxon>Eukaryota</taxon>
        <taxon>Sar</taxon>
        <taxon>Stramenopiles</taxon>
        <taxon>Ochrophyta</taxon>
        <taxon>Bacillariophyta</taxon>
        <taxon>Mediophyceae</taxon>
        <taxon>Lithodesmiophycidae</taxon>
        <taxon>Lithodesmiales</taxon>
        <taxon>Lithodesmiaceae</taxon>
        <taxon>Ditylum</taxon>
    </lineage>
</organism>
<reference evidence="12" key="1">
    <citation type="submission" date="2021-01" db="EMBL/GenBank/DDBJ databases">
        <authorList>
            <person name="Corre E."/>
            <person name="Pelletier E."/>
            <person name="Niang G."/>
            <person name="Scheremetjew M."/>
            <person name="Finn R."/>
            <person name="Kale V."/>
            <person name="Holt S."/>
            <person name="Cochrane G."/>
            <person name="Meng A."/>
            <person name="Brown T."/>
            <person name="Cohen L."/>
        </authorList>
    </citation>
    <scope>NUCLEOTIDE SEQUENCE</scope>
    <source>
        <strain evidence="12">GSO104</strain>
    </source>
</reference>
<keyword evidence="7 10" id="KW-0472">Membrane</keyword>
<protein>
    <recommendedName>
        <fullName evidence="11">RING-type domain-containing protein</fullName>
    </recommendedName>
</protein>
<evidence type="ECO:0000256" key="3">
    <source>
        <dbReference type="ARBA" id="ARBA00022723"/>
    </source>
</evidence>
<feature type="domain" description="RING-type" evidence="11">
    <location>
        <begin position="510"/>
        <end position="553"/>
    </location>
</feature>
<feature type="region of interest" description="Disordered" evidence="9">
    <location>
        <begin position="723"/>
        <end position="750"/>
    </location>
</feature>
<dbReference type="PANTHER" id="PTHR46539">
    <property type="entry name" value="E3 UBIQUITIN-PROTEIN LIGASE ATL42"/>
    <property type="match status" value="1"/>
</dbReference>
<evidence type="ECO:0000256" key="7">
    <source>
        <dbReference type="ARBA" id="ARBA00023136"/>
    </source>
</evidence>
<dbReference type="Pfam" id="PF17123">
    <property type="entry name" value="zf-RING_11"/>
    <property type="match status" value="1"/>
</dbReference>
<proteinExistence type="predicted"/>
<feature type="compositionally biased region" description="Acidic residues" evidence="9">
    <location>
        <begin position="870"/>
        <end position="882"/>
    </location>
</feature>
<dbReference type="PROSITE" id="PS50089">
    <property type="entry name" value="ZF_RING_2"/>
    <property type="match status" value="1"/>
</dbReference>
<dbReference type="SUPFAM" id="SSF57850">
    <property type="entry name" value="RING/U-box"/>
    <property type="match status" value="1"/>
</dbReference>
<keyword evidence="3" id="KW-0479">Metal-binding</keyword>
<dbReference type="EMBL" id="HBNS01012817">
    <property type="protein sequence ID" value="CAE4598525.1"/>
    <property type="molecule type" value="Transcribed_RNA"/>
</dbReference>
<evidence type="ECO:0000256" key="1">
    <source>
        <dbReference type="ARBA" id="ARBA00004370"/>
    </source>
</evidence>
<keyword evidence="4 8" id="KW-0863">Zinc-finger</keyword>
<evidence type="ECO:0000313" key="12">
    <source>
        <dbReference type="EMBL" id="CAE4598525.1"/>
    </source>
</evidence>
<feature type="compositionally biased region" description="Basic and acidic residues" evidence="9">
    <location>
        <begin position="897"/>
        <end position="906"/>
    </location>
</feature>
<feature type="transmembrane region" description="Helical" evidence="10">
    <location>
        <begin position="352"/>
        <end position="375"/>
    </location>
</feature>
<feature type="region of interest" description="Disordered" evidence="9">
    <location>
        <begin position="808"/>
        <end position="839"/>
    </location>
</feature>
<dbReference type="SMART" id="SM00184">
    <property type="entry name" value="RING"/>
    <property type="match status" value="1"/>
</dbReference>
<feature type="region of interest" description="Disordered" evidence="9">
    <location>
        <begin position="443"/>
        <end position="492"/>
    </location>
</feature>
<feature type="compositionally biased region" description="Basic and acidic residues" evidence="9">
    <location>
        <begin position="465"/>
        <end position="479"/>
    </location>
</feature>
<feature type="region of interest" description="Disordered" evidence="9">
    <location>
        <begin position="667"/>
        <end position="708"/>
    </location>
</feature>
<evidence type="ECO:0000256" key="5">
    <source>
        <dbReference type="ARBA" id="ARBA00022833"/>
    </source>
</evidence>
<keyword evidence="5" id="KW-0862">Zinc</keyword>
<dbReference type="AlphaFoldDB" id="A0A7S4QZA1"/>
<comment type="subcellular location">
    <subcellularLocation>
        <location evidence="1">Membrane</location>
    </subcellularLocation>
</comment>
<keyword evidence="6 10" id="KW-1133">Transmembrane helix</keyword>